<gene>
    <name evidence="2" type="ORF">S01H1_69694</name>
</gene>
<feature type="non-terminal residue" evidence="2">
    <location>
        <position position="97"/>
    </location>
</feature>
<comment type="caution">
    <text evidence="2">The sequence shown here is derived from an EMBL/GenBank/DDBJ whole genome shotgun (WGS) entry which is preliminary data.</text>
</comment>
<reference evidence="2" key="1">
    <citation type="journal article" date="2014" name="Front. Microbiol.">
        <title>High frequency of phylogenetically diverse reductive dehalogenase-homologous genes in deep subseafloor sedimentary metagenomes.</title>
        <authorList>
            <person name="Kawai M."/>
            <person name="Futagami T."/>
            <person name="Toyoda A."/>
            <person name="Takaki Y."/>
            <person name="Nishi S."/>
            <person name="Hori S."/>
            <person name="Arai W."/>
            <person name="Tsubouchi T."/>
            <person name="Morono Y."/>
            <person name="Uchiyama I."/>
            <person name="Ito T."/>
            <person name="Fujiyama A."/>
            <person name="Inagaki F."/>
            <person name="Takami H."/>
        </authorList>
    </citation>
    <scope>NUCLEOTIDE SEQUENCE</scope>
    <source>
        <strain evidence="2">Expedition CK06-06</strain>
    </source>
</reference>
<proteinExistence type="predicted"/>
<evidence type="ECO:0000256" key="1">
    <source>
        <dbReference type="SAM" id="MobiDB-lite"/>
    </source>
</evidence>
<dbReference type="EMBL" id="BARS01046289">
    <property type="protein sequence ID" value="GAG28699.1"/>
    <property type="molecule type" value="Genomic_DNA"/>
</dbReference>
<sequence>MDKRGVATSTIIAILAVTAVGAGASYVAYEIISEDELPTDSNGLPSDNELPPTPPEENLSSDNESPPLDENMYSPWPMSHGDIRHTGQSPYDTSHVD</sequence>
<evidence type="ECO:0000313" key="2">
    <source>
        <dbReference type="EMBL" id="GAG28699.1"/>
    </source>
</evidence>
<name>X0WCL9_9ZZZZ</name>
<dbReference type="AlphaFoldDB" id="X0WCL9"/>
<feature type="region of interest" description="Disordered" evidence="1">
    <location>
        <begin position="36"/>
        <end position="97"/>
    </location>
</feature>
<feature type="compositionally biased region" description="Polar residues" evidence="1">
    <location>
        <begin position="86"/>
        <end position="97"/>
    </location>
</feature>
<protein>
    <submittedName>
        <fullName evidence="2">Uncharacterized protein</fullName>
    </submittedName>
</protein>
<accession>X0WCL9</accession>
<organism evidence="2">
    <name type="scientific">marine sediment metagenome</name>
    <dbReference type="NCBI Taxonomy" id="412755"/>
    <lineage>
        <taxon>unclassified sequences</taxon>
        <taxon>metagenomes</taxon>
        <taxon>ecological metagenomes</taxon>
    </lineage>
</organism>